<dbReference type="InterPro" id="IPR038765">
    <property type="entry name" value="Papain-like_cys_pep_sf"/>
</dbReference>
<evidence type="ECO:0000256" key="2">
    <source>
        <dbReference type="ARBA" id="ARBA00022670"/>
    </source>
</evidence>
<dbReference type="Gene3D" id="1.10.418.20">
    <property type="match status" value="1"/>
</dbReference>
<proteinExistence type="inferred from homology"/>
<reference evidence="5" key="1">
    <citation type="submission" date="2018-05" db="EMBL/GenBank/DDBJ databases">
        <title>Draft genome of Mucuna pruriens seed.</title>
        <authorList>
            <person name="Nnadi N.E."/>
            <person name="Vos R."/>
            <person name="Hasami M.H."/>
            <person name="Devisetty U.K."/>
            <person name="Aguiy J.C."/>
        </authorList>
    </citation>
    <scope>NUCLEOTIDE SEQUENCE [LARGE SCALE GENOMIC DNA]</scope>
    <source>
        <strain evidence="5">JCA_2017</strain>
    </source>
</reference>
<keyword evidence="6" id="KW-1185">Reference proteome</keyword>
<dbReference type="Gene3D" id="3.40.50.1000">
    <property type="entry name" value="HAD superfamily/HAD-like"/>
    <property type="match status" value="1"/>
</dbReference>
<dbReference type="GO" id="GO:0008234">
    <property type="term" value="F:cysteine-type peptidase activity"/>
    <property type="evidence" value="ECO:0007669"/>
    <property type="project" value="InterPro"/>
</dbReference>
<comment type="caution">
    <text evidence="5">The sequence shown here is derived from an EMBL/GenBank/DDBJ whole genome shotgun (WGS) entry which is preliminary data.</text>
</comment>
<sequence>MDDVSSKFLHMRFISLELPQQENLFDCGLFLLHYVECFLEDSPINFNPFTITKFSNFLKSNWFPPPEASLKRSHIQSLIYDIFENYSLQAPPADCLDKSLPSEDSAIIVKPKVEEDSLRGCCYPALWHGENPSNSTSELETTDIQYPTASPIRVASCLREPGLVFKDLQVADVTSRSDCLQMSPCHQRGLMSPLEEIEESGEEIALSLLEKENSQVGILAYDFPSTSYVSKDHGASETSHHVFSVNSVEAVESHSHSRASWIRLNTATLEKIEESSIPDKTVVEYLSTSGEELADYVVPDSPGANDVDVSVKSPSSFRVNMNSATHQIFDLTQSTSLEDDTLVSKEETLEFESDERDAKRPKLMNAGGPSRRFTRSMIKEACFEERGRERVMEEKTEKVKAEALQIIGAECRSKREMPSLYPHAKGILLALKEKGIDVAIASRSPTADIATAFLNKLSLSSIFVAQEIYSSWTHKTDHFQRIHSRTGVPFNSMLFFDDENRNIQAVSKMGVTSILVGDGVNLGSLREGLTQFSRNWNASQKNKQKWLSKYSNKPATSNPTA</sequence>
<keyword evidence="3" id="KW-0378">Hydrolase</keyword>
<name>A0A371E2Z2_MUCPR</name>
<evidence type="ECO:0000256" key="1">
    <source>
        <dbReference type="ARBA" id="ARBA00005234"/>
    </source>
</evidence>
<comment type="similarity">
    <text evidence="1">Belongs to the peptidase C48 family.</text>
</comment>
<dbReference type="EMBL" id="QJKJ01016892">
    <property type="protein sequence ID" value="RDX60402.1"/>
    <property type="molecule type" value="Genomic_DNA"/>
</dbReference>
<evidence type="ECO:0000259" key="4">
    <source>
        <dbReference type="Pfam" id="PF02902"/>
    </source>
</evidence>
<dbReference type="Pfam" id="PF12689">
    <property type="entry name" value="Acid_PPase"/>
    <property type="match status" value="1"/>
</dbReference>
<dbReference type="STRING" id="157652.A0A371E2Z2"/>
<organism evidence="5 6">
    <name type="scientific">Mucuna pruriens</name>
    <name type="common">Velvet bean</name>
    <name type="synonym">Dolichos pruriens</name>
    <dbReference type="NCBI Taxonomy" id="157652"/>
    <lineage>
        <taxon>Eukaryota</taxon>
        <taxon>Viridiplantae</taxon>
        <taxon>Streptophyta</taxon>
        <taxon>Embryophyta</taxon>
        <taxon>Tracheophyta</taxon>
        <taxon>Spermatophyta</taxon>
        <taxon>Magnoliopsida</taxon>
        <taxon>eudicotyledons</taxon>
        <taxon>Gunneridae</taxon>
        <taxon>Pentapetalae</taxon>
        <taxon>rosids</taxon>
        <taxon>fabids</taxon>
        <taxon>Fabales</taxon>
        <taxon>Fabaceae</taxon>
        <taxon>Papilionoideae</taxon>
        <taxon>50 kb inversion clade</taxon>
        <taxon>NPAAA clade</taxon>
        <taxon>indigoferoid/millettioid clade</taxon>
        <taxon>Phaseoleae</taxon>
        <taxon>Mucuna</taxon>
    </lineage>
</organism>
<accession>A0A371E2Z2</accession>
<evidence type="ECO:0000256" key="3">
    <source>
        <dbReference type="ARBA" id="ARBA00022801"/>
    </source>
</evidence>
<dbReference type="InterPro" id="IPR023214">
    <property type="entry name" value="HAD_sf"/>
</dbReference>
<dbReference type="PANTHER" id="PTHR47764:SF12">
    <property type="entry name" value="ULP1 PROTEASE FAMILY, CARBOXY-TERMINAL DOMAIN PROTEIN"/>
    <property type="match status" value="1"/>
</dbReference>
<dbReference type="Proteomes" id="UP000257109">
    <property type="component" value="Unassembled WGS sequence"/>
</dbReference>
<dbReference type="AlphaFoldDB" id="A0A371E2Z2"/>
<dbReference type="SUPFAM" id="SSF54001">
    <property type="entry name" value="Cysteine proteinases"/>
    <property type="match status" value="1"/>
</dbReference>
<dbReference type="OrthoDB" id="442460at2759"/>
<keyword evidence="2 5" id="KW-0645">Protease</keyword>
<dbReference type="PANTHER" id="PTHR47764">
    <property type="entry name" value="UBIQUITIN-LIKE-SPECIFIC PROTEASE 2B-RELATED"/>
    <property type="match status" value="1"/>
</dbReference>
<evidence type="ECO:0000313" key="5">
    <source>
        <dbReference type="EMBL" id="RDX60402.1"/>
    </source>
</evidence>
<protein>
    <submittedName>
        <fullName evidence="5">Ubiquitin-like-specific protease 2B</fullName>
    </submittedName>
</protein>
<dbReference type="GO" id="GO:0016791">
    <property type="term" value="F:phosphatase activity"/>
    <property type="evidence" value="ECO:0007669"/>
    <property type="project" value="InterPro"/>
</dbReference>
<dbReference type="FunFam" id="3.40.50.1000:FF:000120">
    <property type="entry name" value="Magnesium-dependent phosphatase 1"/>
    <property type="match status" value="1"/>
</dbReference>
<feature type="domain" description="Ubiquitin-like protease family profile" evidence="4">
    <location>
        <begin position="16"/>
        <end position="52"/>
    </location>
</feature>
<dbReference type="InterPro" id="IPR003653">
    <property type="entry name" value="Peptidase_C48_C"/>
</dbReference>
<dbReference type="InterPro" id="IPR010036">
    <property type="entry name" value="MDP_1_eu_arc"/>
</dbReference>
<dbReference type="Pfam" id="PF02902">
    <property type="entry name" value="Peptidase_C48"/>
    <property type="match status" value="1"/>
</dbReference>
<dbReference type="InterPro" id="IPR036412">
    <property type="entry name" value="HAD-like_sf"/>
</dbReference>
<dbReference type="GO" id="GO:0006508">
    <property type="term" value="P:proteolysis"/>
    <property type="evidence" value="ECO:0007669"/>
    <property type="project" value="UniProtKB-KW"/>
</dbReference>
<dbReference type="SUPFAM" id="SSF56784">
    <property type="entry name" value="HAD-like"/>
    <property type="match status" value="1"/>
</dbReference>
<gene>
    <name evidence="5" type="primary">ULP2B</name>
    <name evidence="5" type="ORF">CR513_61457</name>
</gene>
<evidence type="ECO:0000313" key="6">
    <source>
        <dbReference type="Proteomes" id="UP000257109"/>
    </source>
</evidence>